<name>A0ABU6UKA6_9FABA</name>
<evidence type="ECO:0000313" key="2">
    <source>
        <dbReference type="Proteomes" id="UP001341840"/>
    </source>
</evidence>
<gene>
    <name evidence="1" type="primary">XRN4_3</name>
    <name evidence="1" type="ORF">PIB30_057793</name>
</gene>
<reference evidence="1 2" key="1">
    <citation type="journal article" date="2023" name="Plants (Basel)">
        <title>Bridging the Gap: Combining Genomics and Transcriptomics Approaches to Understand Stylosanthes scabra, an Orphan Legume from the Brazilian Caatinga.</title>
        <authorList>
            <person name="Ferreira-Neto J.R.C."/>
            <person name="da Silva M.D."/>
            <person name="Binneck E."/>
            <person name="de Melo N.F."/>
            <person name="da Silva R.H."/>
            <person name="de Melo A.L.T.M."/>
            <person name="Pandolfi V."/>
            <person name="Bustamante F.O."/>
            <person name="Brasileiro-Vidal A.C."/>
            <person name="Benko-Iseppon A.M."/>
        </authorList>
    </citation>
    <scope>NUCLEOTIDE SEQUENCE [LARGE SCALE GENOMIC DNA]</scope>
    <source>
        <tissue evidence="1">Leaves</tissue>
    </source>
</reference>
<comment type="caution">
    <text evidence="1">The sequence shown here is derived from an EMBL/GenBank/DDBJ whole genome shotgun (WGS) entry which is preliminary data.</text>
</comment>
<organism evidence="1 2">
    <name type="scientific">Stylosanthes scabra</name>
    <dbReference type="NCBI Taxonomy" id="79078"/>
    <lineage>
        <taxon>Eukaryota</taxon>
        <taxon>Viridiplantae</taxon>
        <taxon>Streptophyta</taxon>
        <taxon>Embryophyta</taxon>
        <taxon>Tracheophyta</taxon>
        <taxon>Spermatophyta</taxon>
        <taxon>Magnoliopsida</taxon>
        <taxon>eudicotyledons</taxon>
        <taxon>Gunneridae</taxon>
        <taxon>Pentapetalae</taxon>
        <taxon>rosids</taxon>
        <taxon>fabids</taxon>
        <taxon>Fabales</taxon>
        <taxon>Fabaceae</taxon>
        <taxon>Papilionoideae</taxon>
        <taxon>50 kb inversion clade</taxon>
        <taxon>dalbergioids sensu lato</taxon>
        <taxon>Dalbergieae</taxon>
        <taxon>Pterocarpus clade</taxon>
        <taxon>Stylosanthes</taxon>
    </lineage>
</organism>
<sequence>IVKAIDIKPTPVLWHEDNIGRRQQVRERPQVSGAIAGSQLGEAAHRLVRNSLNIKLNNISQQHASHHTINNLQSAGSSGHGKHYPESTDGYNGQYNHQGIMTRPKYPISSNEGGRQNFRALDRLQQKPFHNLKTGFSAMTIEEEARTRTSGPTANPQHQHMGLRKWSPKTSIMNGKYTGPAASGKQMKVVYQVKMRQHHDKPEDGNQ</sequence>
<proteinExistence type="predicted"/>
<evidence type="ECO:0000313" key="1">
    <source>
        <dbReference type="EMBL" id="MED6161127.1"/>
    </source>
</evidence>
<dbReference type="Proteomes" id="UP001341840">
    <property type="component" value="Unassembled WGS sequence"/>
</dbReference>
<feature type="non-terminal residue" evidence="1">
    <location>
        <position position="1"/>
    </location>
</feature>
<keyword evidence="2" id="KW-1185">Reference proteome</keyword>
<protein>
    <submittedName>
        <fullName evidence="1">5'-3' exoribonuclease 4</fullName>
    </submittedName>
</protein>
<accession>A0ABU6UKA6</accession>
<dbReference type="EMBL" id="JASCZI010121306">
    <property type="protein sequence ID" value="MED6161127.1"/>
    <property type="molecule type" value="Genomic_DNA"/>
</dbReference>